<evidence type="ECO:0000256" key="10">
    <source>
        <dbReference type="ARBA" id="ARBA00022630"/>
    </source>
</evidence>
<feature type="domain" description="FAD-binding PCMH-type" evidence="21">
    <location>
        <begin position="29"/>
        <end position="193"/>
    </location>
</feature>
<evidence type="ECO:0000256" key="14">
    <source>
        <dbReference type="ARBA" id="ARBA00022984"/>
    </source>
</evidence>
<keyword evidence="8 20" id="KW-0963">Cytoplasm</keyword>
<dbReference type="GO" id="GO:0005829">
    <property type="term" value="C:cytosol"/>
    <property type="evidence" value="ECO:0007669"/>
    <property type="project" value="TreeGrafter"/>
</dbReference>
<keyword evidence="9 20" id="KW-0132">Cell division</keyword>
<keyword evidence="15 20" id="KW-0560">Oxidoreductase</keyword>
<feature type="active site" evidence="20">
    <location>
        <position position="173"/>
    </location>
</feature>
<keyword evidence="16 20" id="KW-0131">Cell cycle</keyword>
<protein>
    <recommendedName>
        <fullName evidence="7 20">UDP-N-acetylenolpyruvoylglucosamine reductase</fullName>
        <ecNumber evidence="6 20">1.3.1.98</ecNumber>
    </recommendedName>
    <alternativeName>
        <fullName evidence="18 20">UDP-N-acetylmuramate dehydrogenase</fullName>
    </alternativeName>
</protein>
<gene>
    <name evidence="20" type="primary">murB</name>
    <name evidence="22" type="ORF">Thi970DRAFT_02124</name>
</gene>
<dbReference type="Gene3D" id="3.30.465.10">
    <property type="match status" value="1"/>
</dbReference>
<evidence type="ECO:0000256" key="6">
    <source>
        <dbReference type="ARBA" id="ARBA00012518"/>
    </source>
</evidence>
<accession>H8Z3I1</accession>
<reference evidence="23" key="1">
    <citation type="submission" date="2011-06" db="EMBL/GenBank/DDBJ databases">
        <authorList>
            <consortium name="US DOE Joint Genome Institute (JGI-PGF)"/>
            <person name="Lucas S."/>
            <person name="Han J."/>
            <person name="Lapidus A."/>
            <person name="Cheng J.-F."/>
            <person name="Goodwin L."/>
            <person name="Pitluck S."/>
            <person name="Peters L."/>
            <person name="Land M.L."/>
            <person name="Hauser L."/>
            <person name="Vogl K."/>
            <person name="Liu Z."/>
            <person name="Overmann J."/>
            <person name="Frigaard N.-U."/>
            <person name="Bryant D.A."/>
            <person name="Woyke T.J."/>
        </authorList>
    </citation>
    <scope>NUCLEOTIDE SEQUENCE [LARGE SCALE GENOMIC DNA]</scope>
    <source>
        <strain evidence="23">970</strain>
    </source>
</reference>
<evidence type="ECO:0000256" key="18">
    <source>
        <dbReference type="ARBA" id="ARBA00031026"/>
    </source>
</evidence>
<keyword evidence="23" id="KW-1185">Reference proteome</keyword>
<comment type="cofactor">
    <cofactor evidence="1 20">
        <name>FAD</name>
        <dbReference type="ChEBI" id="CHEBI:57692"/>
    </cofactor>
</comment>
<dbReference type="GO" id="GO:0008360">
    <property type="term" value="P:regulation of cell shape"/>
    <property type="evidence" value="ECO:0007669"/>
    <property type="project" value="UniProtKB-KW"/>
</dbReference>
<evidence type="ECO:0000256" key="8">
    <source>
        <dbReference type="ARBA" id="ARBA00022490"/>
    </source>
</evidence>
<keyword evidence="14 20" id="KW-0573">Peptidoglycan synthesis</keyword>
<evidence type="ECO:0000256" key="11">
    <source>
        <dbReference type="ARBA" id="ARBA00022827"/>
    </source>
</evidence>
<dbReference type="STRING" id="631362.Thi970DRAFT_02124"/>
<dbReference type="InterPro" id="IPR036318">
    <property type="entry name" value="FAD-bd_PCMH-like_sf"/>
</dbReference>
<dbReference type="SUPFAM" id="SSF56176">
    <property type="entry name" value="FAD-binding/transporter-associated domain-like"/>
    <property type="match status" value="1"/>
</dbReference>
<keyword evidence="12 20" id="KW-0521">NADP</keyword>
<dbReference type="AlphaFoldDB" id="H8Z3I1"/>
<dbReference type="EMBL" id="JH603169">
    <property type="protein sequence ID" value="EIC21889.1"/>
    <property type="molecule type" value="Genomic_DNA"/>
</dbReference>
<dbReference type="SUPFAM" id="SSF56194">
    <property type="entry name" value="Uridine diphospho-N-Acetylenolpyruvylglucosamine reductase, MurB, C-terminal domain"/>
    <property type="match status" value="1"/>
</dbReference>
<dbReference type="Pfam" id="PF01565">
    <property type="entry name" value="FAD_binding_4"/>
    <property type="match status" value="1"/>
</dbReference>
<comment type="pathway">
    <text evidence="4 20">Cell wall biogenesis; peptidoglycan biosynthesis.</text>
</comment>
<dbReference type="UniPathway" id="UPA00219"/>
<evidence type="ECO:0000256" key="20">
    <source>
        <dbReference type="HAMAP-Rule" id="MF_00037"/>
    </source>
</evidence>
<dbReference type="InterPro" id="IPR016167">
    <property type="entry name" value="FAD-bd_PCMH_sub1"/>
</dbReference>
<dbReference type="OrthoDB" id="9804753at2"/>
<dbReference type="EC" id="1.3.1.98" evidence="6 20"/>
<dbReference type="PANTHER" id="PTHR21071:SF4">
    <property type="entry name" value="UDP-N-ACETYLENOLPYRUVOYLGLUCOSAMINE REDUCTASE"/>
    <property type="match status" value="1"/>
</dbReference>
<dbReference type="GO" id="GO:0071949">
    <property type="term" value="F:FAD binding"/>
    <property type="evidence" value="ECO:0007669"/>
    <property type="project" value="InterPro"/>
</dbReference>
<dbReference type="InterPro" id="IPR016166">
    <property type="entry name" value="FAD-bd_PCMH"/>
</dbReference>
<sequence>MSESLTERIPLRGEVRLNEPLSRHTTWRVGGPAARFYRPADAEDLAVFLRGLDTQEPLLWLGLGSNLLVDDAGFAGTVIQTQGCLNEMVRIGPERLRVQAGVASAKAARYAVRQGLAGIEFLAGIPGTIGGALAMNAGAWSGETWDFVSRVKTIDRSGQMREREPQDFKVGYRSVQGPPGEWFLSAELRLVPGDPEVGANWIKELLAQRAATQPTGSANCGSVFRNPPGDRAARLIDSAGLKGFSIGGALVSQKHANFIINGGKASAADILALIEHVQDVVEQHHGIRLVPEVHRVGGEQL</sequence>
<feature type="active site" evidence="20">
    <location>
        <position position="292"/>
    </location>
</feature>
<evidence type="ECO:0000256" key="4">
    <source>
        <dbReference type="ARBA" id="ARBA00004752"/>
    </source>
</evidence>
<keyword evidence="17 20" id="KW-0961">Cell wall biogenesis/degradation</keyword>
<keyword evidence="10 20" id="KW-0285">Flavoprotein</keyword>
<evidence type="ECO:0000259" key="21">
    <source>
        <dbReference type="PROSITE" id="PS51387"/>
    </source>
</evidence>
<keyword evidence="13 20" id="KW-0133">Cell shape</keyword>
<dbReference type="InterPro" id="IPR016169">
    <property type="entry name" value="FAD-bd_PCMH_sub2"/>
</dbReference>
<evidence type="ECO:0000256" key="9">
    <source>
        <dbReference type="ARBA" id="ARBA00022618"/>
    </source>
</evidence>
<evidence type="ECO:0000256" key="15">
    <source>
        <dbReference type="ARBA" id="ARBA00023002"/>
    </source>
</evidence>
<evidence type="ECO:0000256" key="3">
    <source>
        <dbReference type="ARBA" id="ARBA00004496"/>
    </source>
</evidence>
<evidence type="ECO:0000256" key="12">
    <source>
        <dbReference type="ARBA" id="ARBA00022857"/>
    </source>
</evidence>
<dbReference type="NCBIfam" id="NF010480">
    <property type="entry name" value="PRK13905.1"/>
    <property type="match status" value="1"/>
</dbReference>
<evidence type="ECO:0000256" key="17">
    <source>
        <dbReference type="ARBA" id="ARBA00023316"/>
    </source>
</evidence>
<feature type="active site" description="Proton donor" evidence="20">
    <location>
        <position position="222"/>
    </location>
</feature>
<evidence type="ECO:0000256" key="7">
    <source>
        <dbReference type="ARBA" id="ARBA00015188"/>
    </source>
</evidence>
<evidence type="ECO:0000256" key="19">
    <source>
        <dbReference type="ARBA" id="ARBA00048914"/>
    </source>
</evidence>
<dbReference type="Gene3D" id="3.90.78.10">
    <property type="entry name" value="UDP-N-acetylenolpyruvoylglucosamine reductase, C-terminal domain"/>
    <property type="match status" value="1"/>
</dbReference>
<dbReference type="RefSeq" id="WP_009148473.1">
    <property type="nucleotide sequence ID" value="NZ_CP121471.1"/>
</dbReference>
<dbReference type="Pfam" id="PF02873">
    <property type="entry name" value="MurB_C"/>
    <property type="match status" value="1"/>
</dbReference>
<evidence type="ECO:0000256" key="2">
    <source>
        <dbReference type="ARBA" id="ARBA00003921"/>
    </source>
</evidence>
<dbReference type="HOGENOM" id="CLU_035304_1_1_6"/>
<dbReference type="GO" id="GO:0008762">
    <property type="term" value="F:UDP-N-acetylmuramate dehydrogenase activity"/>
    <property type="evidence" value="ECO:0007669"/>
    <property type="project" value="UniProtKB-UniRule"/>
</dbReference>
<dbReference type="HAMAP" id="MF_00037">
    <property type="entry name" value="MurB"/>
    <property type="match status" value="1"/>
</dbReference>
<comment type="similarity">
    <text evidence="5 20">Belongs to the MurB family.</text>
</comment>
<comment type="catalytic activity">
    <reaction evidence="19 20">
        <text>UDP-N-acetyl-alpha-D-muramate + NADP(+) = UDP-N-acetyl-3-O-(1-carboxyvinyl)-alpha-D-glucosamine + NADPH + H(+)</text>
        <dbReference type="Rhea" id="RHEA:12248"/>
        <dbReference type="ChEBI" id="CHEBI:15378"/>
        <dbReference type="ChEBI" id="CHEBI:57783"/>
        <dbReference type="ChEBI" id="CHEBI:58349"/>
        <dbReference type="ChEBI" id="CHEBI:68483"/>
        <dbReference type="ChEBI" id="CHEBI:70757"/>
        <dbReference type="EC" id="1.3.1.98"/>
    </reaction>
</comment>
<dbReference type="Proteomes" id="UP000002964">
    <property type="component" value="Unassembled WGS sequence"/>
</dbReference>
<proteinExistence type="inferred from homology"/>
<reference evidence="22 23" key="2">
    <citation type="submission" date="2011-11" db="EMBL/GenBank/DDBJ databases">
        <authorList>
            <consortium name="US DOE Joint Genome Institute"/>
            <person name="Lucas S."/>
            <person name="Han J."/>
            <person name="Lapidus A."/>
            <person name="Cheng J.-F."/>
            <person name="Goodwin L."/>
            <person name="Pitluck S."/>
            <person name="Peters L."/>
            <person name="Ovchinnikova G."/>
            <person name="Zhang X."/>
            <person name="Detter J.C."/>
            <person name="Han C."/>
            <person name="Tapia R."/>
            <person name="Land M."/>
            <person name="Hauser L."/>
            <person name="Kyrpides N."/>
            <person name="Ivanova N."/>
            <person name="Pagani I."/>
            <person name="Vogl K."/>
            <person name="Liu Z."/>
            <person name="Overmann J."/>
            <person name="Frigaard N.-U."/>
            <person name="Bryant D."/>
            <person name="Woyke T."/>
        </authorList>
    </citation>
    <scope>NUCLEOTIDE SEQUENCE [LARGE SCALE GENOMIC DNA]</scope>
    <source>
        <strain evidence="22 23">970</strain>
    </source>
</reference>
<name>H8Z3I1_9GAMM</name>
<evidence type="ECO:0000256" key="1">
    <source>
        <dbReference type="ARBA" id="ARBA00001974"/>
    </source>
</evidence>
<comment type="subcellular location">
    <subcellularLocation>
        <location evidence="3 20">Cytoplasm</location>
    </subcellularLocation>
</comment>
<dbReference type="InterPro" id="IPR011601">
    <property type="entry name" value="MurB_C"/>
</dbReference>
<dbReference type="PROSITE" id="PS51387">
    <property type="entry name" value="FAD_PCMH"/>
    <property type="match status" value="1"/>
</dbReference>
<dbReference type="InterPro" id="IPR003170">
    <property type="entry name" value="MurB"/>
</dbReference>
<dbReference type="eggNOG" id="COG0812">
    <property type="taxonomic scope" value="Bacteria"/>
</dbReference>
<dbReference type="Gene3D" id="3.30.43.10">
    <property type="entry name" value="Uridine Diphospho-n-acetylenolpyruvylglucosamine Reductase, domain 2"/>
    <property type="match status" value="1"/>
</dbReference>
<evidence type="ECO:0000256" key="16">
    <source>
        <dbReference type="ARBA" id="ARBA00023306"/>
    </source>
</evidence>
<comment type="function">
    <text evidence="2 20">Cell wall formation.</text>
</comment>
<dbReference type="InterPro" id="IPR006094">
    <property type="entry name" value="Oxid_FAD_bind_N"/>
</dbReference>
<dbReference type="PANTHER" id="PTHR21071">
    <property type="entry name" value="UDP-N-ACETYLENOLPYRUVOYLGLUCOSAMINE REDUCTASE"/>
    <property type="match status" value="1"/>
</dbReference>
<dbReference type="NCBIfam" id="TIGR00179">
    <property type="entry name" value="murB"/>
    <property type="match status" value="1"/>
</dbReference>
<dbReference type="GO" id="GO:0071555">
    <property type="term" value="P:cell wall organization"/>
    <property type="evidence" value="ECO:0007669"/>
    <property type="project" value="UniProtKB-KW"/>
</dbReference>
<organism evidence="22 23">
    <name type="scientific">Thiorhodovibrio frisius</name>
    <dbReference type="NCBI Taxonomy" id="631362"/>
    <lineage>
        <taxon>Bacteria</taxon>
        <taxon>Pseudomonadati</taxon>
        <taxon>Pseudomonadota</taxon>
        <taxon>Gammaproteobacteria</taxon>
        <taxon>Chromatiales</taxon>
        <taxon>Chromatiaceae</taxon>
        <taxon>Thiorhodovibrio</taxon>
    </lineage>
</organism>
<evidence type="ECO:0000256" key="5">
    <source>
        <dbReference type="ARBA" id="ARBA00010485"/>
    </source>
</evidence>
<dbReference type="GO" id="GO:0051301">
    <property type="term" value="P:cell division"/>
    <property type="evidence" value="ECO:0007669"/>
    <property type="project" value="UniProtKB-KW"/>
</dbReference>
<evidence type="ECO:0000313" key="22">
    <source>
        <dbReference type="EMBL" id="EIC21889.1"/>
    </source>
</evidence>
<evidence type="ECO:0000313" key="23">
    <source>
        <dbReference type="Proteomes" id="UP000002964"/>
    </source>
</evidence>
<dbReference type="InterPro" id="IPR036635">
    <property type="entry name" value="MurB_C_sf"/>
</dbReference>
<evidence type="ECO:0000256" key="13">
    <source>
        <dbReference type="ARBA" id="ARBA00022960"/>
    </source>
</evidence>
<dbReference type="GO" id="GO:0009252">
    <property type="term" value="P:peptidoglycan biosynthetic process"/>
    <property type="evidence" value="ECO:0007669"/>
    <property type="project" value="UniProtKB-UniRule"/>
</dbReference>
<keyword evidence="11 20" id="KW-0274">FAD</keyword>